<evidence type="ECO:0000313" key="2">
    <source>
        <dbReference type="EMBL" id="KPH80522.1"/>
    </source>
</evidence>
<proteinExistence type="predicted"/>
<dbReference type="Proteomes" id="UP000037822">
    <property type="component" value="Unassembled WGS sequence"/>
</dbReference>
<dbReference type="Gene3D" id="2.40.50.230">
    <property type="entry name" value="Gp5 N-terminal domain"/>
    <property type="match status" value="1"/>
</dbReference>
<dbReference type="RefSeq" id="WP_054209317.1">
    <property type="nucleotide sequence ID" value="NZ_LGSZ01000040.1"/>
</dbReference>
<dbReference type="EMBL" id="LGSZ01000040">
    <property type="protein sequence ID" value="KPH80522.1"/>
    <property type="molecule type" value="Genomic_DNA"/>
</dbReference>
<comment type="caution">
    <text evidence="2">The sequence shown here is derived from an EMBL/GenBank/DDBJ whole genome shotgun (WGS) entry which is preliminary data.</text>
</comment>
<keyword evidence="3" id="KW-1185">Reference proteome</keyword>
<sequence length="158" mass="15978">MSGERDVRKRLAALERRMATLLMLGTAEQNQGAKTKVRFDDAGAAGEPFSSPYLSQASASGKNGSGVSKFTKIGTGESVIVLNPGGEIGQHSRVMSAGPVGDHPSPGASEADGDVTSVGNATFSIKDGEIKGSVGGSSFTITAGAIELKAAAIRLVQG</sequence>
<reference evidence="2 3" key="1">
    <citation type="submission" date="2015-07" db="EMBL/GenBank/DDBJ databases">
        <title>Whole genome sequencing of Bosea vaviloviae isolated from cave pool.</title>
        <authorList>
            <person name="Tan N.E.H."/>
            <person name="Lee Y.P."/>
            <person name="Gan H.M."/>
            <person name="Barton H."/>
            <person name="Savka M.A."/>
        </authorList>
    </citation>
    <scope>NUCLEOTIDE SEQUENCE [LARGE SCALE GENOMIC DNA]</scope>
    <source>
        <strain evidence="2 3">SD260</strain>
    </source>
</reference>
<evidence type="ECO:0000256" key="1">
    <source>
        <dbReference type="SAM" id="MobiDB-lite"/>
    </source>
</evidence>
<evidence type="ECO:0000313" key="3">
    <source>
        <dbReference type="Proteomes" id="UP000037822"/>
    </source>
</evidence>
<protein>
    <recommendedName>
        <fullName evidence="4">Phage baseplate assembly protein V</fullName>
    </recommendedName>
</protein>
<evidence type="ECO:0008006" key="4">
    <source>
        <dbReference type="Google" id="ProtNLM"/>
    </source>
</evidence>
<dbReference type="InterPro" id="IPR037026">
    <property type="entry name" value="Vgr_OB-fold_dom_sf"/>
</dbReference>
<dbReference type="PATRIC" id="fig|1526658.3.peg.3857"/>
<dbReference type="AlphaFoldDB" id="A0A0N1F4P0"/>
<accession>A0A0N1F4P0</accession>
<dbReference type="OrthoDB" id="8160240at2"/>
<organism evidence="2 3">
    <name type="scientific">Bosea vaviloviae</name>
    <dbReference type="NCBI Taxonomy" id="1526658"/>
    <lineage>
        <taxon>Bacteria</taxon>
        <taxon>Pseudomonadati</taxon>
        <taxon>Pseudomonadota</taxon>
        <taxon>Alphaproteobacteria</taxon>
        <taxon>Hyphomicrobiales</taxon>
        <taxon>Boseaceae</taxon>
        <taxon>Bosea</taxon>
    </lineage>
</organism>
<feature type="region of interest" description="Disordered" evidence="1">
    <location>
        <begin position="90"/>
        <end position="115"/>
    </location>
</feature>
<gene>
    <name evidence="2" type="ORF">AE618_12120</name>
</gene>
<name>A0A0N1F4P0_9HYPH</name>